<proteinExistence type="predicted"/>
<gene>
    <name evidence="1" type="ORF">OPV22_023670</name>
</gene>
<reference evidence="1 2" key="1">
    <citation type="submission" date="2022-12" db="EMBL/GenBank/DDBJ databases">
        <title>Chromosome-scale assembly of the Ensete ventricosum genome.</title>
        <authorList>
            <person name="Dussert Y."/>
            <person name="Stocks J."/>
            <person name="Wendawek A."/>
            <person name="Woldeyes F."/>
            <person name="Nichols R.A."/>
            <person name="Borrell J.S."/>
        </authorList>
    </citation>
    <scope>NUCLEOTIDE SEQUENCE [LARGE SCALE GENOMIC DNA]</scope>
    <source>
        <strain evidence="2">cv. Maze</strain>
        <tissue evidence="1">Seeds</tissue>
    </source>
</reference>
<accession>A0AAV8QR68</accession>
<dbReference type="EMBL" id="JAQQAF010000006">
    <property type="protein sequence ID" value="KAJ8479943.1"/>
    <property type="molecule type" value="Genomic_DNA"/>
</dbReference>
<organism evidence="1 2">
    <name type="scientific">Ensete ventricosum</name>
    <name type="common">Abyssinian banana</name>
    <name type="synonym">Musa ensete</name>
    <dbReference type="NCBI Taxonomy" id="4639"/>
    <lineage>
        <taxon>Eukaryota</taxon>
        <taxon>Viridiplantae</taxon>
        <taxon>Streptophyta</taxon>
        <taxon>Embryophyta</taxon>
        <taxon>Tracheophyta</taxon>
        <taxon>Spermatophyta</taxon>
        <taxon>Magnoliopsida</taxon>
        <taxon>Liliopsida</taxon>
        <taxon>Zingiberales</taxon>
        <taxon>Musaceae</taxon>
        <taxon>Ensete</taxon>
    </lineage>
</organism>
<protein>
    <submittedName>
        <fullName evidence="1">Uncharacterized protein</fullName>
    </submittedName>
</protein>
<dbReference type="AlphaFoldDB" id="A0AAV8QR68"/>
<evidence type="ECO:0000313" key="1">
    <source>
        <dbReference type="EMBL" id="KAJ8479943.1"/>
    </source>
</evidence>
<dbReference type="Proteomes" id="UP001222027">
    <property type="component" value="Unassembled WGS sequence"/>
</dbReference>
<sequence>MAVTWEFVRSSDVKDGGGDQVEMGRDGFGVYDPGLPRLLQIPCHCNLTLAVTAAVCRARGTGSTTAQTPRRILALGFQRLVGSGQDARRASCVWLGAYVAFAFNARGCNKDTGNTSMYKYMSSESMHACIRQSLGDADMPPTPSHLPRIHSQSKPILLCRTLDSNPSCKCDTSIHILLSATSSPLLQPETLFSIEIQFPCFALFVFFEIFAHDMEAYDEFGGMGGHISFILYSPYRTAWLFLNDKPSSSSVVLSTFYGCRKTCMAPIVNFPAILPGVAREGVMWGWGVEEEPSDVGGPLDGKCS</sequence>
<comment type="caution">
    <text evidence="1">The sequence shown here is derived from an EMBL/GenBank/DDBJ whole genome shotgun (WGS) entry which is preliminary data.</text>
</comment>
<name>A0AAV8QR68_ENSVE</name>
<keyword evidence="2" id="KW-1185">Reference proteome</keyword>
<evidence type="ECO:0000313" key="2">
    <source>
        <dbReference type="Proteomes" id="UP001222027"/>
    </source>
</evidence>